<dbReference type="EMBL" id="CP049811">
    <property type="protein sequence ID" value="QIK41443.1"/>
    <property type="molecule type" value="Genomic_DNA"/>
</dbReference>
<proteinExistence type="predicted"/>
<dbReference type="RefSeq" id="WP_166192232.1">
    <property type="nucleotide sequence ID" value="NZ_CP049811.1"/>
</dbReference>
<dbReference type="InterPro" id="IPR004360">
    <property type="entry name" value="Glyas_Fos-R_dOase_dom"/>
</dbReference>
<dbReference type="InterPro" id="IPR037523">
    <property type="entry name" value="VOC_core"/>
</dbReference>
<dbReference type="InterPro" id="IPR029068">
    <property type="entry name" value="Glyas_Bleomycin-R_OHBP_Dase"/>
</dbReference>
<evidence type="ECO:0000313" key="2">
    <source>
        <dbReference type="EMBL" id="QIK41443.1"/>
    </source>
</evidence>
<feature type="domain" description="VOC" evidence="1">
    <location>
        <begin position="1"/>
        <end position="70"/>
    </location>
</feature>
<reference evidence="2 3" key="1">
    <citation type="submission" date="2020-03" db="EMBL/GenBank/DDBJ databases">
        <title>Complete genome sequence of Monaibacterium sp. ALG8 with diverse plasmids.</title>
        <authorList>
            <person name="Sun C."/>
        </authorList>
    </citation>
    <scope>NUCLEOTIDE SEQUENCE [LARGE SCALE GENOMIC DNA]</scope>
    <source>
        <strain evidence="2 3">ALG8</strain>
    </source>
</reference>
<dbReference type="PROSITE" id="PS51819">
    <property type="entry name" value="VOC"/>
    <property type="match status" value="1"/>
</dbReference>
<dbReference type="SUPFAM" id="SSF54593">
    <property type="entry name" value="Glyoxalase/Bleomycin resistance protein/Dihydroxybiphenyl dioxygenase"/>
    <property type="match status" value="1"/>
</dbReference>
<gene>
    <name evidence="2" type="ORF">G8E03_12090</name>
</gene>
<dbReference type="Pfam" id="PF00903">
    <property type="entry name" value="Glyoxalase"/>
    <property type="match status" value="1"/>
</dbReference>
<dbReference type="Proteomes" id="UP000500791">
    <property type="component" value="Chromosome"/>
</dbReference>
<evidence type="ECO:0000313" key="3">
    <source>
        <dbReference type="Proteomes" id="UP000500791"/>
    </source>
</evidence>
<organism evidence="2 3">
    <name type="scientific">Pontivivens nitratireducens</name>
    <dbReference type="NCBI Taxonomy" id="2758038"/>
    <lineage>
        <taxon>Bacteria</taxon>
        <taxon>Pseudomonadati</taxon>
        <taxon>Pseudomonadota</taxon>
        <taxon>Alphaproteobacteria</taxon>
        <taxon>Rhodobacterales</taxon>
        <taxon>Paracoccaceae</taxon>
        <taxon>Pontivivens</taxon>
    </lineage>
</organism>
<protein>
    <recommendedName>
        <fullName evidence="1">VOC domain-containing protein</fullName>
    </recommendedName>
</protein>
<dbReference type="Gene3D" id="3.10.180.10">
    <property type="entry name" value="2,3-Dihydroxybiphenyl 1,2-Dioxygenase, domain 1"/>
    <property type="match status" value="1"/>
</dbReference>
<evidence type="ECO:0000259" key="1">
    <source>
        <dbReference type="PROSITE" id="PS51819"/>
    </source>
</evidence>
<accession>A0A6G7VMX5</accession>
<keyword evidence="3" id="KW-1185">Reference proteome</keyword>
<sequence>MAVLRIVPHIHGDPAALSDFYRAVFDLDATLARARSVGAEITYGPVVEDWGVRRFFLRDPAGYLLNVLTHIERD</sequence>
<dbReference type="KEGG" id="mon:G8E03_12090"/>
<name>A0A6G7VMX5_9RHOB</name>
<dbReference type="AlphaFoldDB" id="A0A6G7VMX5"/>